<dbReference type="SUPFAM" id="SSF88723">
    <property type="entry name" value="PIN domain-like"/>
    <property type="match status" value="1"/>
</dbReference>
<reference evidence="2 3" key="1">
    <citation type="submission" date="2022-10" db="EMBL/GenBank/DDBJ databases">
        <title>Identification of biosynthetic pathway for the production of the potent trypsin inhibitor radiosumin.</title>
        <authorList>
            <person name="Fewer D.P."/>
            <person name="Delbaje E."/>
            <person name="Ouyang X."/>
            <person name="Agostino P.D."/>
            <person name="Wahlsten M."/>
            <person name="Jokela J."/>
            <person name="Permi P."/>
            <person name="Haapaniemi E."/>
            <person name="Koistinen H."/>
        </authorList>
    </citation>
    <scope>NUCLEOTIDE SEQUENCE [LARGE SCALE GENOMIC DNA]</scope>
    <source>
        <strain evidence="2 3">NIES-515</strain>
    </source>
</reference>
<name>A0ABT3AYP1_9CYAN</name>
<gene>
    <name evidence="2" type="ORF">OGM63_12125</name>
</gene>
<proteinExistence type="predicted"/>
<dbReference type="Pfam" id="PF13470">
    <property type="entry name" value="PIN_3"/>
    <property type="match status" value="1"/>
</dbReference>
<organism evidence="2 3">
    <name type="scientific">Plectonema radiosum NIES-515</name>
    <dbReference type="NCBI Taxonomy" id="2986073"/>
    <lineage>
        <taxon>Bacteria</taxon>
        <taxon>Bacillati</taxon>
        <taxon>Cyanobacteriota</taxon>
        <taxon>Cyanophyceae</taxon>
        <taxon>Oscillatoriophycideae</taxon>
        <taxon>Oscillatoriales</taxon>
        <taxon>Microcoleaceae</taxon>
        <taxon>Plectonema</taxon>
    </lineage>
</organism>
<protein>
    <submittedName>
        <fullName evidence="2">PIN domain-containing protein</fullName>
    </submittedName>
</protein>
<evidence type="ECO:0000259" key="1">
    <source>
        <dbReference type="Pfam" id="PF13470"/>
    </source>
</evidence>
<feature type="domain" description="PIN" evidence="1">
    <location>
        <begin position="2"/>
        <end position="51"/>
    </location>
</feature>
<comment type="caution">
    <text evidence="2">The sequence shown here is derived from an EMBL/GenBank/DDBJ whole genome shotgun (WGS) entry which is preliminary data.</text>
</comment>
<dbReference type="InterPro" id="IPR002716">
    <property type="entry name" value="PIN_dom"/>
</dbReference>
<dbReference type="InterPro" id="IPR029060">
    <property type="entry name" value="PIN-like_dom_sf"/>
</dbReference>
<dbReference type="RefSeq" id="WP_263745820.1">
    <property type="nucleotide sequence ID" value="NZ_JAOWRF010000178.1"/>
</dbReference>
<evidence type="ECO:0000313" key="3">
    <source>
        <dbReference type="Proteomes" id="UP001526143"/>
    </source>
</evidence>
<evidence type="ECO:0000313" key="2">
    <source>
        <dbReference type="EMBL" id="MCV3214249.1"/>
    </source>
</evidence>
<accession>A0ABT3AYP1</accession>
<keyword evidence="3" id="KW-1185">Reference proteome</keyword>
<dbReference type="EMBL" id="JAOWRF010000178">
    <property type="protein sequence ID" value="MCV3214249.1"/>
    <property type="molecule type" value="Genomic_DNA"/>
</dbReference>
<sequence>MRVLLDTNIMLDSFLEREPFVRDAKALLEAIQSQRIEGYVTATTLTDIFYIRHLQKTM</sequence>
<dbReference type="Proteomes" id="UP001526143">
    <property type="component" value="Unassembled WGS sequence"/>
</dbReference>